<dbReference type="Proteomes" id="UP000277300">
    <property type="component" value="Unassembled WGS sequence"/>
</dbReference>
<evidence type="ECO:0000313" key="3">
    <source>
        <dbReference type="Proteomes" id="UP000277300"/>
    </source>
</evidence>
<proteinExistence type="predicted"/>
<feature type="compositionally biased region" description="Polar residues" evidence="1">
    <location>
        <begin position="219"/>
        <end position="276"/>
    </location>
</feature>
<dbReference type="EMBL" id="MBDO02000272">
    <property type="protein sequence ID" value="RLN58216.1"/>
    <property type="molecule type" value="Genomic_DNA"/>
</dbReference>
<name>A0A3F2RJ40_9STRA</name>
<evidence type="ECO:0000256" key="1">
    <source>
        <dbReference type="SAM" id="MobiDB-lite"/>
    </source>
</evidence>
<gene>
    <name evidence="2" type="ORF">BBP00_00007124</name>
</gene>
<dbReference type="OrthoDB" id="2119228at2759"/>
<protein>
    <submittedName>
        <fullName evidence="2">Uncharacterized protein</fullName>
    </submittedName>
</protein>
<feature type="region of interest" description="Disordered" evidence="1">
    <location>
        <begin position="196"/>
        <end position="276"/>
    </location>
</feature>
<sequence>MIVPYQCLLASALTASVVNGHGWMTKPEATFSASAGDKTQFVATIESSSTGFEGSYNSAPADNVAFFTKAFKASSYKSLKALIDDKAKITVSGATLTCGSADPSAAPQPLPSTLEWSHSDSEGFTPSHEGPCEAWCDDTRVFQDENCSANFPAAPAEMPYESSSCSGASKLTFYWIAMHGPSWQVYVNCAALSGSGGGGTTQTNESECGSYDVAGGSSDDAQYNQGSNTANTQSSNTGKPNQNLGTASSTNEGTNQYWGGATTSDTNQYNQGSNTANTYQGSATNAGSTNYGFNSFQNQGWTNAGTVSP</sequence>
<organism evidence="2 3">
    <name type="scientific">Phytophthora kernoviae</name>
    <dbReference type="NCBI Taxonomy" id="325452"/>
    <lineage>
        <taxon>Eukaryota</taxon>
        <taxon>Sar</taxon>
        <taxon>Stramenopiles</taxon>
        <taxon>Oomycota</taxon>
        <taxon>Peronosporomycetes</taxon>
        <taxon>Peronosporales</taxon>
        <taxon>Peronosporaceae</taxon>
        <taxon>Phytophthora</taxon>
    </lineage>
</organism>
<reference evidence="2 3" key="1">
    <citation type="submission" date="2018-07" db="EMBL/GenBank/DDBJ databases">
        <title>Genome sequencing of oomycete isolates from Chile give support for New Zealand origin for Phytophthora kernoviae and make available the first Nothophytophthora sp. genome.</title>
        <authorList>
            <person name="Studholme D.J."/>
            <person name="Sanfuentes E."/>
            <person name="Panda P."/>
            <person name="Hill R."/>
            <person name="Sambles C."/>
            <person name="Grant M."/>
            <person name="Williams N.M."/>
            <person name="Mcdougal R.L."/>
        </authorList>
    </citation>
    <scope>NUCLEOTIDE SEQUENCE [LARGE SCALE GENOMIC DNA]</scope>
    <source>
        <strain evidence="2">Chile6</strain>
    </source>
</reference>
<dbReference type="AlphaFoldDB" id="A0A3F2RJ40"/>
<comment type="caution">
    <text evidence="2">The sequence shown here is derived from an EMBL/GenBank/DDBJ whole genome shotgun (WGS) entry which is preliminary data.</text>
</comment>
<evidence type="ECO:0000313" key="2">
    <source>
        <dbReference type="EMBL" id="RLN58216.1"/>
    </source>
</evidence>
<accession>A0A3F2RJ40</accession>